<reference evidence="6 7" key="1">
    <citation type="submission" date="2020-04" db="EMBL/GenBank/DDBJ databases">
        <title>Description of novel Gluconacetobacter.</title>
        <authorList>
            <person name="Sombolestani A."/>
        </authorList>
    </citation>
    <scope>NUCLEOTIDE SEQUENCE [LARGE SCALE GENOMIC DNA]</scope>
    <source>
        <strain evidence="6 7">LMG 21312</strain>
    </source>
</reference>
<evidence type="ECO:0000259" key="5">
    <source>
        <dbReference type="PROSITE" id="PS51891"/>
    </source>
</evidence>
<dbReference type="InterPro" id="IPR006913">
    <property type="entry name" value="CENP-V/GFA"/>
</dbReference>
<comment type="similarity">
    <text evidence="1">Belongs to the Gfa family.</text>
</comment>
<dbReference type="Proteomes" id="UP000561066">
    <property type="component" value="Unassembled WGS sequence"/>
</dbReference>
<sequence>MSTLHGSCLCGSVTYRIDGQPLDFVLCHCGRCRKVTGSSFAANLIARPEDVSWTAGEAHILRWDLPTARSFAASTCRVCGTPVPHVTRNGQFMIVPAGTLDSTPDMKPARQIFTASKAAWCIDVADLPSES</sequence>
<keyword evidence="4" id="KW-0456">Lyase</keyword>
<dbReference type="Gene3D" id="3.90.1590.10">
    <property type="entry name" value="glutathione-dependent formaldehyde- activating enzyme (gfa)"/>
    <property type="match status" value="1"/>
</dbReference>
<dbReference type="InterPro" id="IPR011057">
    <property type="entry name" value="Mss4-like_sf"/>
</dbReference>
<evidence type="ECO:0000313" key="7">
    <source>
        <dbReference type="Proteomes" id="UP000561066"/>
    </source>
</evidence>
<comment type="caution">
    <text evidence="6">The sequence shown here is derived from an EMBL/GenBank/DDBJ whole genome shotgun (WGS) entry which is preliminary data.</text>
</comment>
<dbReference type="AlphaFoldDB" id="A0A7W4J7T9"/>
<name>A0A7W4J7T9_9PROT</name>
<dbReference type="RefSeq" id="WP_182943530.1">
    <property type="nucleotide sequence ID" value="NZ_JABEQH010000011.1"/>
</dbReference>
<feature type="domain" description="CENP-V/GFA" evidence="5">
    <location>
        <begin position="4"/>
        <end position="110"/>
    </location>
</feature>
<dbReference type="GO" id="GO:0046872">
    <property type="term" value="F:metal ion binding"/>
    <property type="evidence" value="ECO:0007669"/>
    <property type="project" value="UniProtKB-KW"/>
</dbReference>
<evidence type="ECO:0000256" key="3">
    <source>
        <dbReference type="ARBA" id="ARBA00022833"/>
    </source>
</evidence>
<dbReference type="Pfam" id="PF04828">
    <property type="entry name" value="GFA"/>
    <property type="match status" value="1"/>
</dbReference>
<evidence type="ECO:0000313" key="6">
    <source>
        <dbReference type="EMBL" id="MBB2176181.1"/>
    </source>
</evidence>
<dbReference type="GO" id="GO:0016846">
    <property type="term" value="F:carbon-sulfur lyase activity"/>
    <property type="evidence" value="ECO:0007669"/>
    <property type="project" value="InterPro"/>
</dbReference>
<protein>
    <submittedName>
        <fullName evidence="6">GFA family protein</fullName>
    </submittedName>
</protein>
<evidence type="ECO:0000256" key="1">
    <source>
        <dbReference type="ARBA" id="ARBA00005495"/>
    </source>
</evidence>
<dbReference type="EMBL" id="JABEQH010000011">
    <property type="protein sequence ID" value="MBB2176181.1"/>
    <property type="molecule type" value="Genomic_DNA"/>
</dbReference>
<keyword evidence="7" id="KW-1185">Reference proteome</keyword>
<evidence type="ECO:0000256" key="2">
    <source>
        <dbReference type="ARBA" id="ARBA00022723"/>
    </source>
</evidence>
<dbReference type="PROSITE" id="PS51891">
    <property type="entry name" value="CENP_V_GFA"/>
    <property type="match status" value="1"/>
</dbReference>
<organism evidence="6 7">
    <name type="scientific">Gluconacetobacter johannae</name>
    <dbReference type="NCBI Taxonomy" id="112140"/>
    <lineage>
        <taxon>Bacteria</taxon>
        <taxon>Pseudomonadati</taxon>
        <taxon>Pseudomonadota</taxon>
        <taxon>Alphaproteobacteria</taxon>
        <taxon>Acetobacterales</taxon>
        <taxon>Acetobacteraceae</taxon>
        <taxon>Gluconacetobacter</taxon>
    </lineage>
</organism>
<gene>
    <name evidence="6" type="ORF">HLH21_09595</name>
</gene>
<proteinExistence type="inferred from homology"/>
<keyword evidence="2" id="KW-0479">Metal-binding</keyword>
<dbReference type="SUPFAM" id="SSF51316">
    <property type="entry name" value="Mss4-like"/>
    <property type="match status" value="1"/>
</dbReference>
<evidence type="ECO:0000256" key="4">
    <source>
        <dbReference type="ARBA" id="ARBA00023239"/>
    </source>
</evidence>
<dbReference type="PANTHER" id="PTHR33337">
    <property type="entry name" value="GFA DOMAIN-CONTAINING PROTEIN"/>
    <property type="match status" value="1"/>
</dbReference>
<dbReference type="PANTHER" id="PTHR33337:SF40">
    <property type="entry name" value="CENP-V_GFA DOMAIN-CONTAINING PROTEIN-RELATED"/>
    <property type="match status" value="1"/>
</dbReference>
<keyword evidence="3" id="KW-0862">Zinc</keyword>
<accession>A0A7W4J7T9</accession>